<dbReference type="RefSeq" id="WP_076464474.1">
    <property type="nucleotide sequence ID" value="NZ_FTMN01000008.1"/>
</dbReference>
<dbReference type="GO" id="GO:0009252">
    <property type="term" value="P:peptidoglycan biosynthetic process"/>
    <property type="evidence" value="ECO:0007669"/>
    <property type="project" value="TreeGrafter"/>
</dbReference>
<evidence type="ECO:0000313" key="3">
    <source>
        <dbReference type="EMBL" id="SIQ74757.1"/>
    </source>
</evidence>
<proteinExistence type="predicted"/>
<dbReference type="GO" id="GO:0030234">
    <property type="term" value="F:enzyme regulator activity"/>
    <property type="evidence" value="ECO:0007669"/>
    <property type="project" value="TreeGrafter"/>
</dbReference>
<dbReference type="PANTHER" id="PTHR38038:SF1">
    <property type="entry name" value="PENICILLIN-BINDING PROTEIN ACTIVATOR LPOA"/>
    <property type="match status" value="1"/>
</dbReference>
<keyword evidence="1" id="KW-0472">Membrane</keyword>
<dbReference type="EMBL" id="FTMN01000008">
    <property type="protein sequence ID" value="SIQ74757.1"/>
    <property type="molecule type" value="Genomic_DNA"/>
</dbReference>
<accession>A0A1N6VAG3</accession>
<dbReference type="CDD" id="cd06339">
    <property type="entry name" value="PBP1_YraM_LppC_lipoprotein-like"/>
    <property type="match status" value="1"/>
</dbReference>
<dbReference type="GO" id="GO:0031241">
    <property type="term" value="C:periplasmic side of cell outer membrane"/>
    <property type="evidence" value="ECO:0007669"/>
    <property type="project" value="TreeGrafter"/>
</dbReference>
<dbReference type="Gene3D" id="3.40.50.2300">
    <property type="match status" value="2"/>
</dbReference>
<dbReference type="InterPro" id="IPR007443">
    <property type="entry name" value="LpoA"/>
</dbReference>
<gene>
    <name evidence="3" type="ORF">SAMN05421647_108131</name>
</gene>
<dbReference type="Pfam" id="PF04348">
    <property type="entry name" value="LppC"/>
    <property type="match status" value="1"/>
</dbReference>
<dbReference type="Proteomes" id="UP000186895">
    <property type="component" value="Unassembled WGS sequence"/>
</dbReference>
<dbReference type="InterPro" id="IPR028082">
    <property type="entry name" value="Peripla_BP_I"/>
</dbReference>
<evidence type="ECO:0000256" key="1">
    <source>
        <dbReference type="ARBA" id="ARBA00023136"/>
    </source>
</evidence>
<organism evidence="3 4">
    <name type="scientific">Marinobacterium stanieri</name>
    <dbReference type="NCBI Taxonomy" id="49186"/>
    <lineage>
        <taxon>Bacteria</taxon>
        <taxon>Pseudomonadati</taxon>
        <taxon>Pseudomonadota</taxon>
        <taxon>Gammaproteobacteria</taxon>
        <taxon>Oceanospirillales</taxon>
        <taxon>Oceanospirillaceae</taxon>
        <taxon>Marinobacterium</taxon>
    </lineage>
</organism>
<name>A0A1N6VAG3_9GAMM</name>
<evidence type="ECO:0000256" key="2">
    <source>
        <dbReference type="SAM" id="SignalP"/>
    </source>
</evidence>
<dbReference type="STRING" id="49186.SAMN05421647_108131"/>
<evidence type="ECO:0008006" key="5">
    <source>
        <dbReference type="Google" id="ProtNLM"/>
    </source>
</evidence>
<keyword evidence="4" id="KW-1185">Reference proteome</keyword>
<dbReference type="SUPFAM" id="SSF53822">
    <property type="entry name" value="Periplasmic binding protein-like I"/>
    <property type="match status" value="1"/>
</dbReference>
<feature type="signal peptide" evidence="2">
    <location>
        <begin position="1"/>
        <end position="26"/>
    </location>
</feature>
<evidence type="ECO:0000313" key="4">
    <source>
        <dbReference type="Proteomes" id="UP000186895"/>
    </source>
</evidence>
<sequence>MTAIKVMWAQWALLAVLVLGSSWLHAASDAVMVRDRINANPGAMSSGEFETVWQQLQGLSTTRIIELSSSQDNNYFEQGWFELAKTYRLAASGQRQQQLEAWRRDWFHHPAVAWLERIGVANVLSAEVPTSVRQMGVLLPLSGPFAEQGQAVLEGIRAAQNWDMRRGFAVPQLQVFDSQTVVEPTEFIRQAALRHELDLLVGPMQQSLSTRLDQPFAVPVLTLNRSGGRRFNGFQLDLASDQELRQLVELMRREGQRRVLVLAPTDEAWVEPLLLWLGQQMRTAGLRQVGPFRFGSRLPELRRQLGSWLAIKSSQNRADNLGQVLSGKPQFIPRRRQDIDAVLLIARPWQARLLKPVLNYHHANTLPTYGSSHLFEGTPDPVKDRDLEGIRFCDMPWRLLKRSGPVSSSVFFALGVDAGSIHRALPKLRAGVPGYFEGETGNLRLWNASRLERTLLCARFKQGVPEPYMWGDGRSAQ</sequence>
<dbReference type="PANTHER" id="PTHR38038">
    <property type="entry name" value="PENICILLIN-BINDING PROTEIN ACTIVATOR LPOA"/>
    <property type="match status" value="1"/>
</dbReference>
<protein>
    <recommendedName>
        <fullName evidence="5">Penicillin-binding protein activator</fullName>
    </recommendedName>
</protein>
<keyword evidence="2" id="KW-0732">Signal</keyword>
<reference evidence="3 4" key="1">
    <citation type="submission" date="2017-01" db="EMBL/GenBank/DDBJ databases">
        <authorList>
            <person name="Mah S.A."/>
            <person name="Swanson W.J."/>
            <person name="Moy G.W."/>
            <person name="Vacquier V.D."/>
        </authorList>
    </citation>
    <scope>NUCLEOTIDE SEQUENCE [LARGE SCALE GENOMIC DNA]</scope>
    <source>
        <strain evidence="3 4">DSM 7027</strain>
    </source>
</reference>
<dbReference type="AlphaFoldDB" id="A0A1N6VAG3"/>
<dbReference type="Gene3D" id="1.25.40.650">
    <property type="match status" value="1"/>
</dbReference>
<feature type="chain" id="PRO_5012658771" description="Penicillin-binding protein activator" evidence="2">
    <location>
        <begin position="27"/>
        <end position="477"/>
    </location>
</feature>